<keyword evidence="5 9" id="KW-0812">Transmembrane</keyword>
<evidence type="ECO:0000313" key="10">
    <source>
        <dbReference type="EMBL" id="CAB4253911.1"/>
    </source>
</evidence>
<dbReference type="PANTHER" id="PTHR13121">
    <property type="entry name" value="GPI TRANSAMIDASE COMPONENT PIG-U"/>
    <property type="match status" value="1"/>
</dbReference>
<proteinExistence type="inferred from homology"/>
<dbReference type="GO" id="GO:0016255">
    <property type="term" value="P:attachment of GPI anchor to protein"/>
    <property type="evidence" value="ECO:0007669"/>
    <property type="project" value="InterPro"/>
</dbReference>
<keyword evidence="7 9" id="KW-1133">Transmembrane helix</keyword>
<evidence type="ECO:0000256" key="5">
    <source>
        <dbReference type="ARBA" id="ARBA00022692"/>
    </source>
</evidence>
<dbReference type="RefSeq" id="XP_041405756.1">
    <property type="nucleotide sequence ID" value="XM_041549822.1"/>
</dbReference>
<dbReference type="Pfam" id="PF06728">
    <property type="entry name" value="PIG-U"/>
    <property type="match status" value="1"/>
</dbReference>
<feature type="transmembrane region" description="Helical" evidence="9">
    <location>
        <begin position="339"/>
        <end position="358"/>
    </location>
</feature>
<evidence type="ECO:0000256" key="1">
    <source>
        <dbReference type="ARBA" id="ARBA00004477"/>
    </source>
</evidence>
<evidence type="ECO:0000313" key="11">
    <source>
        <dbReference type="Proteomes" id="UP000644660"/>
    </source>
</evidence>
<evidence type="ECO:0000256" key="6">
    <source>
        <dbReference type="ARBA" id="ARBA00022824"/>
    </source>
</evidence>
<reference evidence="10 11" key="1">
    <citation type="submission" date="2020-05" db="EMBL/GenBank/DDBJ databases">
        <authorList>
            <person name="Casaregola S."/>
            <person name="Devillers H."/>
            <person name="Grondin C."/>
        </authorList>
    </citation>
    <scope>NUCLEOTIDE SEQUENCE [LARGE SCALE GENOMIC DNA]</scope>
    <source>
        <strain evidence="10 11">CLIB 1767</strain>
    </source>
</reference>
<evidence type="ECO:0000256" key="3">
    <source>
        <dbReference type="ARBA" id="ARBA00010026"/>
    </source>
</evidence>
<evidence type="ECO:0000256" key="2">
    <source>
        <dbReference type="ARBA" id="ARBA00004687"/>
    </source>
</evidence>
<accession>A0A8H2VE83</accession>
<comment type="similarity">
    <text evidence="3">Belongs to the PIGU family.</text>
</comment>
<dbReference type="InterPro" id="IPR009600">
    <property type="entry name" value="PIG-U"/>
</dbReference>
<feature type="transmembrane region" description="Helical" evidence="9">
    <location>
        <begin position="210"/>
        <end position="228"/>
    </location>
</feature>
<keyword evidence="6" id="KW-0256">Endoplasmic reticulum</keyword>
<evidence type="ECO:0000256" key="8">
    <source>
        <dbReference type="ARBA" id="ARBA00023136"/>
    </source>
</evidence>
<evidence type="ECO:0000256" key="4">
    <source>
        <dbReference type="ARBA" id="ARBA00022502"/>
    </source>
</evidence>
<dbReference type="AlphaFoldDB" id="A0A8H2VE83"/>
<sequence length="410" mass="46633">MALNSVTICAICATLRLLGLWIFPSLGGLLDKSVEFSTPVTSYRSLKEALVLGMGSANTITFDNGYYNGGVVHHPPLLLQALQGIPISYHEYLFIFFDCLILMQFIKLTAQVKRQNKLFVNIPTWLPALIYAINPLSLLSCLSKSSVIFTNWCIINAVVQAMNGNIPITALFVALSGYLSLYPILLIFPLVNLVNLNSSRSQRVNHTIRLTLYAIYYCVFLIFISYKINGNNWNFLRANYMVFLNFEIVTPNLGIWWYFFIEMFTEFIPFFKGAFGLFLFSFVIPLTIRFCGQPFYVSIVILGWLILTKPYPVLGDYGFWFSFLAYFVPVAGYMRYKVFAMLLFIHGIMLSPIFYHLWIGSGSGNSNFFYAVSLVNALAIGTILSDLIWAMLRHEYDGETPNYDVKLAQV</sequence>
<keyword evidence="8 9" id="KW-0472">Membrane</keyword>
<comment type="caution">
    <text evidence="10">The sequence shown here is derived from an EMBL/GenBank/DDBJ whole genome shotgun (WGS) entry which is preliminary data.</text>
</comment>
<feature type="transmembrane region" description="Helical" evidence="9">
    <location>
        <begin position="7"/>
        <end position="30"/>
    </location>
</feature>
<comment type="pathway">
    <text evidence="2">Glycolipid biosynthesis; glycosylphosphatidylinositol-anchor biosynthesis.</text>
</comment>
<keyword evidence="11" id="KW-1185">Reference proteome</keyword>
<feature type="transmembrane region" description="Helical" evidence="9">
    <location>
        <begin position="267"/>
        <end position="288"/>
    </location>
</feature>
<feature type="transmembrane region" description="Helical" evidence="9">
    <location>
        <begin position="240"/>
        <end position="261"/>
    </location>
</feature>
<keyword evidence="4" id="KW-0337">GPI-anchor biosynthesis</keyword>
<dbReference type="Proteomes" id="UP000644660">
    <property type="component" value="Unassembled WGS sequence"/>
</dbReference>
<feature type="transmembrane region" description="Helical" evidence="9">
    <location>
        <begin position="370"/>
        <end position="392"/>
    </location>
</feature>
<protein>
    <submittedName>
        <fullName evidence="10">Similar to Saccharomyces cerevisiae YLR459W GAB1 GPI transamidase subunit, involved in attachment of glycosylphosphatidylinositol (GPI) anchors to proteins</fullName>
    </submittedName>
</protein>
<organism evidence="10 11">
    <name type="scientific">Maudiozyma barnettii</name>
    <dbReference type="NCBI Taxonomy" id="61262"/>
    <lineage>
        <taxon>Eukaryota</taxon>
        <taxon>Fungi</taxon>
        <taxon>Dikarya</taxon>
        <taxon>Ascomycota</taxon>
        <taxon>Saccharomycotina</taxon>
        <taxon>Saccharomycetes</taxon>
        <taxon>Saccharomycetales</taxon>
        <taxon>Saccharomycetaceae</taxon>
        <taxon>Maudiozyma</taxon>
    </lineage>
</organism>
<evidence type="ECO:0000256" key="9">
    <source>
        <dbReference type="SAM" id="Phobius"/>
    </source>
</evidence>
<dbReference type="GO" id="GO:0042765">
    <property type="term" value="C:GPI-anchor transamidase complex"/>
    <property type="evidence" value="ECO:0007669"/>
    <property type="project" value="InterPro"/>
</dbReference>
<dbReference type="PANTHER" id="PTHR13121:SF0">
    <property type="entry name" value="PHOSPHATIDYLINOSITOL GLYCAN ANCHOR BIOSYNTHESIS CLASS U PROTEIN"/>
    <property type="match status" value="1"/>
</dbReference>
<dbReference type="UniPathway" id="UPA00196"/>
<name>A0A8H2VE83_9SACH</name>
<feature type="transmembrane region" description="Helical" evidence="9">
    <location>
        <begin position="317"/>
        <end position="334"/>
    </location>
</feature>
<dbReference type="GeneID" id="64856886"/>
<gene>
    <name evidence="10" type="ORF">KABA2_03S08184</name>
</gene>
<comment type="subcellular location">
    <subcellularLocation>
        <location evidence="1">Endoplasmic reticulum membrane</location>
        <topology evidence="1">Multi-pass membrane protein</topology>
    </subcellularLocation>
</comment>
<dbReference type="EMBL" id="CAEFZW010000003">
    <property type="protein sequence ID" value="CAB4253911.1"/>
    <property type="molecule type" value="Genomic_DNA"/>
</dbReference>
<feature type="transmembrane region" description="Helical" evidence="9">
    <location>
        <begin position="118"/>
        <end position="136"/>
    </location>
</feature>
<dbReference type="GO" id="GO:0006506">
    <property type="term" value="P:GPI anchor biosynthetic process"/>
    <property type="evidence" value="ECO:0007669"/>
    <property type="project" value="UniProtKB-UniPathway"/>
</dbReference>
<feature type="transmembrane region" description="Helical" evidence="9">
    <location>
        <begin position="87"/>
        <end position="106"/>
    </location>
</feature>
<evidence type="ECO:0000256" key="7">
    <source>
        <dbReference type="ARBA" id="ARBA00022989"/>
    </source>
</evidence>
<feature type="transmembrane region" description="Helical" evidence="9">
    <location>
        <begin position="171"/>
        <end position="190"/>
    </location>
</feature>
<dbReference type="OrthoDB" id="549017at2759"/>